<organism evidence="17 18">
    <name type="scientific">Xenorhabdus koppenhoeferi</name>
    <dbReference type="NCBI Taxonomy" id="351659"/>
    <lineage>
        <taxon>Bacteria</taxon>
        <taxon>Pseudomonadati</taxon>
        <taxon>Pseudomonadota</taxon>
        <taxon>Gammaproteobacteria</taxon>
        <taxon>Enterobacterales</taxon>
        <taxon>Morganellaceae</taxon>
        <taxon>Xenorhabdus</taxon>
    </lineage>
</organism>
<feature type="binding site" evidence="14">
    <location>
        <position position="136"/>
    </location>
    <ligand>
        <name>NAD(+)</name>
        <dbReference type="ChEBI" id="CHEBI:57540"/>
    </ligand>
</feature>
<feature type="binding site" evidence="14">
    <location>
        <position position="290"/>
    </location>
    <ligand>
        <name>NAD(+)</name>
        <dbReference type="ChEBI" id="CHEBI:57540"/>
    </ligand>
</feature>
<evidence type="ECO:0000256" key="3">
    <source>
        <dbReference type="ARBA" id="ARBA00013308"/>
    </source>
</evidence>
<dbReference type="CDD" id="cd17748">
    <property type="entry name" value="BRCT_DNA_ligase_like"/>
    <property type="match status" value="1"/>
</dbReference>
<dbReference type="FunFam" id="1.10.150.20:FF:000007">
    <property type="entry name" value="DNA ligase"/>
    <property type="match status" value="1"/>
</dbReference>
<comment type="catalytic activity">
    <reaction evidence="12 14 15">
        <text>NAD(+) + (deoxyribonucleotide)n-3'-hydroxyl + 5'-phospho-(deoxyribonucleotide)m = (deoxyribonucleotide)n+m + AMP + beta-nicotinamide D-nucleotide.</text>
        <dbReference type="EC" id="6.5.1.2"/>
    </reaction>
</comment>
<sequence length="671" mass="73812">MKTIILKINGLRTTLRHHEYLYHVMDAPEIPDAEYDRLMRELRALEEQHPTLITADSPTQRVGAAPLTVFEQVRHEIPMLSLDNVFDEGSYLAFDKRVRDRLKDSRDLVFCCELKLDGLAVSLLYENGELVQAATRGDGTTGENITTNIRTIHAIPLRLKGGNIPARVEIRGEVFMKQAGFEKLNEEARRTGNKVFANPRNAAAGSLRQLDPRITAKRPLTFYCYGVGILEGGELLASHYQRLMQFKKWGLPVSDKVKLCQGTQQVMEFYHNIEQQRPTLGFDIDGVVVKVDSLELQETLGFVARAPRWATAFKFPAQEQITTVRDVEFQVGRTGAITPVARLEPVLVAGVTVSNATLHNADEIERLGLRIGDTVVIRRAGDVIPQVVGVIHENRPTESQEIVFPEHCPVCGSDIERVEGEAVARCTGGLFCGAQRKEALKHFVSRRAMDVDGMGEKIIEQLVDKEYVKTPADLFRLTAGKLTGLDRMGPKSAQNVINALDKSKKTTFARFIYSLGIREVGEATAANLVAHFGTLEKLRVADMDALVAVQDVGGIVASHIVNFFSEPHNQAVIDDLVNNVGILWESVESPSLDEIDSPFAGKIVVLTGSLSSLSRDEAKDKLVALGAKVTGSVSRKTDLVIAGEVAGSKLAKANELGIPVIGEEEMIRLLG</sequence>
<dbReference type="FunFam" id="2.40.50.140:FF:000012">
    <property type="entry name" value="DNA ligase"/>
    <property type="match status" value="1"/>
</dbReference>
<keyword evidence="14" id="KW-0464">Manganese</keyword>
<dbReference type="InterPro" id="IPR012340">
    <property type="entry name" value="NA-bd_OB-fold"/>
</dbReference>
<keyword evidence="11 14" id="KW-0234">DNA repair</keyword>
<evidence type="ECO:0000256" key="10">
    <source>
        <dbReference type="ARBA" id="ARBA00023027"/>
    </source>
</evidence>
<dbReference type="FunFam" id="1.10.287.610:FF:000002">
    <property type="entry name" value="DNA ligase"/>
    <property type="match status" value="1"/>
</dbReference>
<dbReference type="InterPro" id="IPR013839">
    <property type="entry name" value="DNAligase_adenylation"/>
</dbReference>
<dbReference type="GO" id="GO:0003911">
    <property type="term" value="F:DNA ligase (NAD+) activity"/>
    <property type="evidence" value="ECO:0007669"/>
    <property type="project" value="UniProtKB-UniRule"/>
</dbReference>
<dbReference type="PIRSF" id="PIRSF001604">
    <property type="entry name" value="LigA"/>
    <property type="match status" value="1"/>
</dbReference>
<dbReference type="InterPro" id="IPR041663">
    <property type="entry name" value="DisA/LigA_HHH"/>
</dbReference>
<dbReference type="PROSITE" id="PS01056">
    <property type="entry name" value="DNA_LIGASE_N2"/>
    <property type="match status" value="1"/>
</dbReference>
<comment type="cofactor">
    <cofactor evidence="14">
        <name>Mg(2+)</name>
        <dbReference type="ChEBI" id="CHEBI:18420"/>
    </cofactor>
    <cofactor evidence="14">
        <name>Mn(2+)</name>
        <dbReference type="ChEBI" id="CHEBI:29035"/>
    </cofactor>
</comment>
<dbReference type="GO" id="GO:0006281">
    <property type="term" value="P:DNA repair"/>
    <property type="evidence" value="ECO:0007669"/>
    <property type="project" value="UniProtKB-KW"/>
</dbReference>
<dbReference type="Pfam" id="PF03120">
    <property type="entry name" value="OB_DNA_ligase"/>
    <property type="match status" value="1"/>
</dbReference>
<dbReference type="NCBIfam" id="TIGR00575">
    <property type="entry name" value="dnlj"/>
    <property type="match status" value="1"/>
</dbReference>
<feature type="binding site" evidence="14">
    <location>
        <position position="432"/>
    </location>
    <ligand>
        <name>Zn(2+)</name>
        <dbReference type="ChEBI" id="CHEBI:29105"/>
    </ligand>
</feature>
<dbReference type="InterPro" id="IPR004150">
    <property type="entry name" value="NAD_DNA_ligase_OB"/>
</dbReference>
<dbReference type="InterPro" id="IPR003583">
    <property type="entry name" value="Hlx-hairpin-Hlx_DNA-bd_motif"/>
</dbReference>
<evidence type="ECO:0000259" key="16">
    <source>
        <dbReference type="PROSITE" id="PS50172"/>
    </source>
</evidence>
<evidence type="ECO:0000256" key="8">
    <source>
        <dbReference type="ARBA" id="ARBA00022833"/>
    </source>
</evidence>
<feature type="binding site" evidence="14">
    <location>
        <position position="411"/>
    </location>
    <ligand>
        <name>Zn(2+)</name>
        <dbReference type="ChEBI" id="CHEBI:29105"/>
    </ligand>
</feature>
<evidence type="ECO:0000256" key="5">
    <source>
        <dbReference type="ARBA" id="ARBA00022705"/>
    </source>
</evidence>
<dbReference type="SMART" id="SM00278">
    <property type="entry name" value="HhH1"/>
    <property type="match status" value="4"/>
</dbReference>
<dbReference type="SUPFAM" id="SSF56091">
    <property type="entry name" value="DNA ligase/mRNA capping enzyme, catalytic domain"/>
    <property type="match status" value="1"/>
</dbReference>
<dbReference type="Proteomes" id="UP000242496">
    <property type="component" value="Unassembled WGS sequence"/>
</dbReference>
<dbReference type="EC" id="6.5.1.2" evidence="2 14"/>
<dbReference type="FunFam" id="1.10.150.20:FF:000006">
    <property type="entry name" value="DNA ligase"/>
    <property type="match status" value="1"/>
</dbReference>
<accession>A0A1I7GWB5</accession>
<evidence type="ECO:0000256" key="11">
    <source>
        <dbReference type="ARBA" id="ARBA00023204"/>
    </source>
</evidence>
<feature type="binding site" evidence="14">
    <location>
        <position position="408"/>
    </location>
    <ligand>
        <name>Zn(2+)</name>
        <dbReference type="ChEBI" id="CHEBI:29105"/>
    </ligand>
</feature>
<evidence type="ECO:0000313" key="18">
    <source>
        <dbReference type="Proteomes" id="UP000242496"/>
    </source>
</evidence>
<dbReference type="GO" id="GO:0003677">
    <property type="term" value="F:DNA binding"/>
    <property type="evidence" value="ECO:0007669"/>
    <property type="project" value="InterPro"/>
</dbReference>
<evidence type="ECO:0000313" key="17">
    <source>
        <dbReference type="EMBL" id="SFU52747.1"/>
    </source>
</evidence>
<gene>
    <name evidence="14" type="primary">ligA</name>
    <name evidence="17" type="ORF">SAMN05421784_11037</name>
</gene>
<dbReference type="Gene3D" id="1.10.150.20">
    <property type="entry name" value="5' to 3' exonuclease, C-terminal subdomain"/>
    <property type="match status" value="2"/>
</dbReference>
<keyword evidence="10 14" id="KW-0520">NAD</keyword>
<feature type="binding site" evidence="14">
    <location>
        <begin position="81"/>
        <end position="82"/>
    </location>
    <ligand>
        <name>NAD(+)</name>
        <dbReference type="ChEBI" id="CHEBI:57540"/>
    </ligand>
</feature>
<keyword evidence="5 14" id="KW-0235">DNA replication</keyword>
<comment type="caution">
    <text evidence="14">Lacks conserved residue(s) required for the propagation of feature annotation.</text>
</comment>
<dbReference type="InterPro" id="IPR001679">
    <property type="entry name" value="DNA_ligase"/>
</dbReference>
<dbReference type="InterPro" id="IPR033136">
    <property type="entry name" value="DNA_ligase_CS"/>
</dbReference>
<dbReference type="EMBL" id="FPBJ01000010">
    <property type="protein sequence ID" value="SFU52747.1"/>
    <property type="molecule type" value="Genomic_DNA"/>
</dbReference>
<dbReference type="InterPro" id="IPR018239">
    <property type="entry name" value="DNA_ligase_AS"/>
</dbReference>
<dbReference type="SUPFAM" id="SSF47781">
    <property type="entry name" value="RuvA domain 2-like"/>
    <property type="match status" value="1"/>
</dbReference>
<dbReference type="Gene3D" id="2.40.50.140">
    <property type="entry name" value="Nucleic acid-binding proteins"/>
    <property type="match status" value="1"/>
</dbReference>
<dbReference type="FunFam" id="3.30.470.30:FF:000001">
    <property type="entry name" value="DNA ligase"/>
    <property type="match status" value="1"/>
</dbReference>
<evidence type="ECO:0000256" key="7">
    <source>
        <dbReference type="ARBA" id="ARBA00022763"/>
    </source>
</evidence>
<feature type="domain" description="BRCT" evidence="16">
    <location>
        <begin position="594"/>
        <end position="671"/>
    </location>
</feature>
<dbReference type="InterPro" id="IPR036420">
    <property type="entry name" value="BRCT_dom_sf"/>
</dbReference>
<dbReference type="PANTHER" id="PTHR23389:SF9">
    <property type="entry name" value="DNA LIGASE"/>
    <property type="match status" value="1"/>
</dbReference>
<feature type="active site" description="N6-AMP-lysine intermediate" evidence="14">
    <location>
        <position position="115"/>
    </location>
</feature>
<feature type="binding site" evidence="14">
    <location>
        <position position="113"/>
    </location>
    <ligand>
        <name>NAD(+)</name>
        <dbReference type="ChEBI" id="CHEBI:57540"/>
    </ligand>
</feature>
<keyword evidence="9 14" id="KW-0460">Magnesium</keyword>
<dbReference type="NCBIfam" id="NF005932">
    <property type="entry name" value="PRK07956.1"/>
    <property type="match status" value="1"/>
</dbReference>
<evidence type="ECO:0000256" key="1">
    <source>
        <dbReference type="ARBA" id="ARBA00004067"/>
    </source>
</evidence>
<dbReference type="OrthoDB" id="9759736at2"/>
<dbReference type="Pfam" id="PF14520">
    <property type="entry name" value="HHH_5"/>
    <property type="match status" value="1"/>
</dbReference>
<dbReference type="Pfam" id="PF01653">
    <property type="entry name" value="DNA_ligase_aden"/>
    <property type="match status" value="1"/>
</dbReference>
<keyword evidence="7 14" id="KW-0227">DNA damage</keyword>
<dbReference type="AlphaFoldDB" id="A0A1I7GWB5"/>
<dbReference type="FunFam" id="6.20.10.30:FF:000001">
    <property type="entry name" value="DNA ligase"/>
    <property type="match status" value="1"/>
</dbReference>
<dbReference type="HAMAP" id="MF_01588">
    <property type="entry name" value="DNA_ligase_A"/>
    <property type="match status" value="1"/>
</dbReference>
<proteinExistence type="inferred from homology"/>
<evidence type="ECO:0000256" key="9">
    <source>
        <dbReference type="ARBA" id="ARBA00022842"/>
    </source>
</evidence>
<dbReference type="GO" id="GO:0006260">
    <property type="term" value="P:DNA replication"/>
    <property type="evidence" value="ECO:0007669"/>
    <property type="project" value="UniProtKB-KW"/>
</dbReference>
<feature type="binding site" evidence="14">
    <location>
        <position position="314"/>
    </location>
    <ligand>
        <name>NAD(+)</name>
        <dbReference type="ChEBI" id="CHEBI:57540"/>
    </ligand>
</feature>
<evidence type="ECO:0000256" key="6">
    <source>
        <dbReference type="ARBA" id="ARBA00022723"/>
    </source>
</evidence>
<evidence type="ECO:0000256" key="12">
    <source>
        <dbReference type="ARBA" id="ARBA00034005"/>
    </source>
</evidence>
<keyword evidence="8 14" id="KW-0862">Zinc</keyword>
<dbReference type="Pfam" id="PF12826">
    <property type="entry name" value="HHH_2"/>
    <property type="match status" value="1"/>
</dbReference>
<feature type="binding site" evidence="14">
    <location>
        <begin position="32"/>
        <end position="36"/>
    </location>
    <ligand>
        <name>NAD(+)</name>
        <dbReference type="ChEBI" id="CHEBI:57540"/>
    </ligand>
</feature>
<name>A0A1I7GWB5_9GAMM</name>
<dbReference type="SMART" id="SM00532">
    <property type="entry name" value="LIGANc"/>
    <property type="match status" value="1"/>
</dbReference>
<comment type="similarity">
    <text evidence="13 14">Belongs to the NAD-dependent DNA ligase family. LigA subfamily.</text>
</comment>
<dbReference type="GO" id="GO:0005829">
    <property type="term" value="C:cytosol"/>
    <property type="evidence" value="ECO:0007669"/>
    <property type="project" value="TreeGrafter"/>
</dbReference>
<dbReference type="InterPro" id="IPR013840">
    <property type="entry name" value="DNAligase_N"/>
</dbReference>
<dbReference type="SMART" id="SM00292">
    <property type="entry name" value="BRCT"/>
    <property type="match status" value="1"/>
</dbReference>
<evidence type="ECO:0000256" key="2">
    <source>
        <dbReference type="ARBA" id="ARBA00012722"/>
    </source>
</evidence>
<dbReference type="InterPro" id="IPR010994">
    <property type="entry name" value="RuvA_2-like"/>
</dbReference>
<dbReference type="STRING" id="351659.SAMN05421784_11037"/>
<dbReference type="Pfam" id="PF00533">
    <property type="entry name" value="BRCT"/>
    <property type="match status" value="1"/>
</dbReference>
<dbReference type="Gene3D" id="3.30.470.30">
    <property type="entry name" value="DNA ligase/mRNA capping enzyme"/>
    <property type="match status" value="1"/>
</dbReference>
<dbReference type="InterPro" id="IPR001357">
    <property type="entry name" value="BRCT_dom"/>
</dbReference>
<dbReference type="RefSeq" id="WP_092549829.1">
    <property type="nucleotide sequence ID" value="NZ_CAWRBG010000065.1"/>
</dbReference>
<protein>
    <recommendedName>
        <fullName evidence="3 14">DNA ligase</fullName>
        <ecNumber evidence="2 14">6.5.1.2</ecNumber>
    </recommendedName>
    <alternativeName>
        <fullName evidence="14">Polydeoxyribonucleotide synthase [NAD(+)]</fullName>
    </alternativeName>
</protein>
<dbReference type="Gene3D" id="6.20.10.30">
    <property type="match status" value="1"/>
</dbReference>
<keyword evidence="18" id="KW-1185">Reference proteome</keyword>
<evidence type="ECO:0000256" key="15">
    <source>
        <dbReference type="RuleBase" id="RU000618"/>
    </source>
</evidence>
<dbReference type="InterPro" id="IPR004149">
    <property type="entry name" value="Znf_DNAligase_C4"/>
</dbReference>
<evidence type="ECO:0000256" key="14">
    <source>
        <dbReference type="HAMAP-Rule" id="MF_01588"/>
    </source>
</evidence>
<comment type="function">
    <text evidence="1 14">DNA ligase that catalyzes the formation of phosphodiester linkages between 5'-phosphoryl and 3'-hydroxyl groups in double-stranded DNA using NAD as a coenzyme and as the energy source for the reaction. It is essential for DNA replication and repair of damaged DNA.</text>
</comment>
<dbReference type="Gene3D" id="1.10.287.610">
    <property type="entry name" value="Helix hairpin bin"/>
    <property type="match status" value="1"/>
</dbReference>
<dbReference type="SUPFAM" id="SSF50249">
    <property type="entry name" value="Nucleic acid-binding proteins"/>
    <property type="match status" value="1"/>
</dbReference>
<dbReference type="PANTHER" id="PTHR23389">
    <property type="entry name" value="CHROMOSOME TRANSMISSION FIDELITY FACTOR 18"/>
    <property type="match status" value="1"/>
</dbReference>
<keyword evidence="4 14" id="KW-0436">Ligase</keyword>
<dbReference type="SUPFAM" id="SSF52113">
    <property type="entry name" value="BRCT domain"/>
    <property type="match status" value="1"/>
</dbReference>
<dbReference type="Pfam" id="PF03119">
    <property type="entry name" value="DNA_ligase_ZBD"/>
    <property type="match status" value="1"/>
</dbReference>
<dbReference type="Gene3D" id="3.40.50.10190">
    <property type="entry name" value="BRCT domain"/>
    <property type="match status" value="1"/>
</dbReference>
<dbReference type="PROSITE" id="PS50172">
    <property type="entry name" value="BRCT"/>
    <property type="match status" value="1"/>
</dbReference>
<keyword evidence="6 14" id="KW-0479">Metal-binding</keyword>
<feature type="binding site" evidence="14">
    <location>
        <position position="173"/>
    </location>
    <ligand>
        <name>NAD(+)</name>
        <dbReference type="ChEBI" id="CHEBI:57540"/>
    </ligand>
</feature>
<dbReference type="PROSITE" id="PS01055">
    <property type="entry name" value="DNA_LIGASE_N1"/>
    <property type="match status" value="1"/>
</dbReference>
<dbReference type="GO" id="GO:0046872">
    <property type="term" value="F:metal ion binding"/>
    <property type="evidence" value="ECO:0007669"/>
    <property type="project" value="UniProtKB-KW"/>
</dbReference>
<dbReference type="CDD" id="cd00114">
    <property type="entry name" value="LIGANc"/>
    <property type="match status" value="1"/>
</dbReference>
<evidence type="ECO:0000256" key="13">
    <source>
        <dbReference type="ARBA" id="ARBA00060881"/>
    </source>
</evidence>
<reference evidence="18" key="1">
    <citation type="submission" date="2016-10" db="EMBL/GenBank/DDBJ databases">
        <authorList>
            <person name="Varghese N."/>
            <person name="Submissions S."/>
        </authorList>
    </citation>
    <scope>NUCLEOTIDE SEQUENCE [LARGE SCALE GENOMIC DNA]</scope>
    <source>
        <strain evidence="18">DSM 18168</strain>
    </source>
</reference>
<evidence type="ECO:0000256" key="4">
    <source>
        <dbReference type="ARBA" id="ARBA00022598"/>
    </source>
</evidence>